<dbReference type="Proteomes" id="UP000680365">
    <property type="component" value="Unassembled WGS sequence"/>
</dbReference>
<dbReference type="RefSeq" id="WP_213348957.1">
    <property type="nucleotide sequence ID" value="NZ_JAEDAM010000025.1"/>
</dbReference>
<proteinExistence type="predicted"/>
<evidence type="ECO:0000313" key="1">
    <source>
        <dbReference type="EMBL" id="MBS8121955.1"/>
    </source>
</evidence>
<name>A0ABS5QL75_9BACT</name>
<evidence type="ECO:0000313" key="2">
    <source>
        <dbReference type="Proteomes" id="UP000680365"/>
    </source>
</evidence>
<comment type="caution">
    <text evidence="1">The sequence shown here is derived from an EMBL/GenBank/DDBJ whole genome shotgun (WGS) entry which is preliminary data.</text>
</comment>
<organism evidence="1 2">
    <name type="scientific">Candidatus Vampirococcus lugosii</name>
    <dbReference type="NCBI Taxonomy" id="2789015"/>
    <lineage>
        <taxon>Bacteria</taxon>
        <taxon>Candidatus Absconditibacteriota</taxon>
        <taxon>Vampirococcus</taxon>
    </lineage>
</organism>
<protein>
    <submittedName>
        <fullName evidence="1">Uncharacterized protein</fullName>
    </submittedName>
</protein>
<dbReference type="EMBL" id="JAEDAM010000025">
    <property type="protein sequence ID" value="MBS8121955.1"/>
    <property type="molecule type" value="Genomic_DNA"/>
</dbReference>
<sequence length="192" mass="21962">MKKLFVLGLFSIIIGLGTSNSMYSNTMYEEKISQVKRNKIQEVANIIINTSKTDVKVISYINHIDKIYDITENKRNKAIIIVLLEKLETGIGENNVSRVLKNIEDEKNNLSEISCNNIGNVINKKFGNINYCDTDSDCGIADDYCCGRIMNVNYIKSYEKFVLDNISCFDDRICDCIFSEIKCENNECVQKY</sequence>
<accession>A0ABS5QL75</accession>
<gene>
    <name evidence="1" type="ORF">VAMP_46n79</name>
</gene>
<reference evidence="1 2" key="1">
    <citation type="journal article" date="2021" name="Nat. Commun.">
        <title>Reductive evolution and unique predatory mode in the CPR bacterium Vampirococcus lugosii.</title>
        <authorList>
            <person name="Moreira D."/>
            <person name="Zivanovic Y."/>
            <person name="Lopez-Archilla A.I."/>
            <person name="Iniesto M."/>
            <person name="Lopez-Garcia P."/>
        </authorList>
    </citation>
    <scope>NUCLEOTIDE SEQUENCE [LARGE SCALE GENOMIC DNA]</scope>
    <source>
        <strain evidence="1">Chiprana</strain>
    </source>
</reference>
<keyword evidence="2" id="KW-1185">Reference proteome</keyword>